<proteinExistence type="predicted"/>
<keyword evidence="1" id="KW-1133">Transmembrane helix</keyword>
<evidence type="ECO:0000313" key="2">
    <source>
        <dbReference type="EMBL" id="GAA1227947.1"/>
    </source>
</evidence>
<comment type="caution">
    <text evidence="2">The sequence shown here is derived from an EMBL/GenBank/DDBJ whole genome shotgun (WGS) entry which is preliminary data.</text>
</comment>
<keyword evidence="1" id="KW-0812">Transmembrane</keyword>
<feature type="transmembrane region" description="Helical" evidence="1">
    <location>
        <begin position="89"/>
        <end position="109"/>
    </location>
</feature>
<evidence type="ECO:0000313" key="3">
    <source>
        <dbReference type="Proteomes" id="UP001500653"/>
    </source>
</evidence>
<keyword evidence="3" id="KW-1185">Reference proteome</keyword>
<protein>
    <recommendedName>
        <fullName evidence="4">Tryptophan-associated transmembrane protein</fullName>
    </recommendedName>
</protein>
<dbReference type="RefSeq" id="WP_253864688.1">
    <property type="nucleotide sequence ID" value="NZ_BAAALN010000002.1"/>
</dbReference>
<feature type="transmembrane region" description="Helical" evidence="1">
    <location>
        <begin position="9"/>
        <end position="35"/>
    </location>
</feature>
<organism evidence="2 3">
    <name type="scientific">Prauserella halophila</name>
    <dbReference type="NCBI Taxonomy" id="185641"/>
    <lineage>
        <taxon>Bacteria</taxon>
        <taxon>Bacillati</taxon>
        <taxon>Actinomycetota</taxon>
        <taxon>Actinomycetes</taxon>
        <taxon>Pseudonocardiales</taxon>
        <taxon>Pseudonocardiaceae</taxon>
        <taxon>Prauserella</taxon>
    </lineage>
</organism>
<evidence type="ECO:0000256" key="1">
    <source>
        <dbReference type="SAM" id="Phobius"/>
    </source>
</evidence>
<reference evidence="2 3" key="1">
    <citation type="journal article" date="2019" name="Int. J. Syst. Evol. Microbiol.">
        <title>The Global Catalogue of Microorganisms (GCM) 10K type strain sequencing project: providing services to taxonomists for standard genome sequencing and annotation.</title>
        <authorList>
            <consortium name="The Broad Institute Genomics Platform"/>
            <consortium name="The Broad Institute Genome Sequencing Center for Infectious Disease"/>
            <person name="Wu L."/>
            <person name="Ma J."/>
        </authorList>
    </citation>
    <scope>NUCLEOTIDE SEQUENCE [LARGE SCALE GENOMIC DNA]</scope>
    <source>
        <strain evidence="2 3">JCM 13023</strain>
    </source>
</reference>
<dbReference type="EMBL" id="BAAALN010000002">
    <property type="protein sequence ID" value="GAA1227947.1"/>
    <property type="molecule type" value="Genomic_DNA"/>
</dbReference>
<evidence type="ECO:0008006" key="4">
    <source>
        <dbReference type="Google" id="ProtNLM"/>
    </source>
</evidence>
<feature type="transmembrane region" description="Helical" evidence="1">
    <location>
        <begin position="64"/>
        <end position="82"/>
    </location>
</feature>
<dbReference type="Proteomes" id="UP001500653">
    <property type="component" value="Unassembled WGS sequence"/>
</dbReference>
<keyword evidence="1" id="KW-0472">Membrane</keyword>
<name>A0ABN1W147_9PSEU</name>
<accession>A0ABN1W147</accession>
<sequence>MVNSRPTAVVVRTTATALTGVGLVLAVVGTFLPWFSSGDVNRSSYETAGLVEHFRLAGGAEEALTVWAGVPLLAAVFAATLATRFVRTAAALCLVLSLPVGTVAVLVAVRAGERDQGLIGIAPSGPVVTALGMGLTAVAALVTLAVAGPAHRATQAAAVDNADVPQRHD</sequence>
<gene>
    <name evidence="2" type="ORF">GCM10009676_07870</name>
</gene>
<feature type="transmembrane region" description="Helical" evidence="1">
    <location>
        <begin position="129"/>
        <end position="147"/>
    </location>
</feature>